<accession>A0ABV0T5T3</accession>
<comment type="caution">
    <text evidence="1">The sequence shown here is derived from an EMBL/GenBank/DDBJ whole genome shotgun (WGS) entry which is preliminary data.</text>
</comment>
<dbReference type="EMBL" id="JAHRIQ010023561">
    <property type="protein sequence ID" value="MEQ2228189.1"/>
    <property type="molecule type" value="Genomic_DNA"/>
</dbReference>
<protein>
    <submittedName>
        <fullName evidence="1">Uncharacterized protein</fullName>
    </submittedName>
</protein>
<keyword evidence="2" id="KW-1185">Reference proteome</keyword>
<organism evidence="1 2">
    <name type="scientific">Ilyodon furcidens</name>
    <name type="common">goldbreast splitfin</name>
    <dbReference type="NCBI Taxonomy" id="33524"/>
    <lineage>
        <taxon>Eukaryota</taxon>
        <taxon>Metazoa</taxon>
        <taxon>Chordata</taxon>
        <taxon>Craniata</taxon>
        <taxon>Vertebrata</taxon>
        <taxon>Euteleostomi</taxon>
        <taxon>Actinopterygii</taxon>
        <taxon>Neopterygii</taxon>
        <taxon>Teleostei</taxon>
        <taxon>Neoteleostei</taxon>
        <taxon>Acanthomorphata</taxon>
        <taxon>Ovalentaria</taxon>
        <taxon>Atherinomorphae</taxon>
        <taxon>Cyprinodontiformes</taxon>
        <taxon>Goodeidae</taxon>
        <taxon>Ilyodon</taxon>
    </lineage>
</organism>
<evidence type="ECO:0000313" key="2">
    <source>
        <dbReference type="Proteomes" id="UP001482620"/>
    </source>
</evidence>
<reference evidence="1 2" key="1">
    <citation type="submission" date="2021-06" db="EMBL/GenBank/DDBJ databases">
        <authorList>
            <person name="Palmer J.M."/>
        </authorList>
    </citation>
    <scope>NUCLEOTIDE SEQUENCE [LARGE SCALE GENOMIC DNA]</scope>
    <source>
        <strain evidence="2">if_2019</strain>
        <tissue evidence="1">Muscle</tissue>
    </source>
</reference>
<dbReference type="Proteomes" id="UP001482620">
    <property type="component" value="Unassembled WGS sequence"/>
</dbReference>
<evidence type="ECO:0000313" key="1">
    <source>
        <dbReference type="EMBL" id="MEQ2228189.1"/>
    </source>
</evidence>
<sequence>MRPTTVVSSTYLMKWLILNRHGSPGSSRRIKANPVHPPAAHHVLSTEAPGGYPAQPLHNPQTAISLADQAAPEHPLFPVDSHT</sequence>
<proteinExistence type="predicted"/>
<name>A0ABV0T5T3_9TELE</name>
<gene>
    <name evidence="1" type="ORF">ILYODFUR_006389</name>
</gene>